<dbReference type="EMBL" id="JAENIL010000019">
    <property type="protein sequence ID" value="MBK1877542.1"/>
    <property type="molecule type" value="Genomic_DNA"/>
</dbReference>
<dbReference type="AlphaFoldDB" id="A0A934S098"/>
<dbReference type="InterPro" id="IPR036779">
    <property type="entry name" value="LysM_dom_sf"/>
</dbReference>
<dbReference type="SMART" id="SM00257">
    <property type="entry name" value="LysM"/>
    <property type="match status" value="1"/>
</dbReference>
<proteinExistence type="predicted"/>
<feature type="region of interest" description="Disordered" evidence="1">
    <location>
        <begin position="1"/>
        <end position="32"/>
    </location>
</feature>
<organism evidence="3 4">
    <name type="scientific">Pelagicoccus mobilis</name>
    <dbReference type="NCBI Taxonomy" id="415221"/>
    <lineage>
        <taxon>Bacteria</taxon>
        <taxon>Pseudomonadati</taxon>
        <taxon>Verrucomicrobiota</taxon>
        <taxon>Opitutia</taxon>
        <taxon>Puniceicoccales</taxon>
        <taxon>Pelagicoccaceae</taxon>
        <taxon>Pelagicoccus</taxon>
    </lineage>
</organism>
<feature type="domain" description="LysM" evidence="2">
    <location>
        <begin position="15"/>
        <end position="67"/>
    </location>
</feature>
<evidence type="ECO:0000256" key="1">
    <source>
        <dbReference type="SAM" id="MobiDB-lite"/>
    </source>
</evidence>
<dbReference type="Pfam" id="PF01476">
    <property type="entry name" value="LysM"/>
    <property type="match status" value="1"/>
</dbReference>
<dbReference type="Gene3D" id="3.10.350.10">
    <property type="entry name" value="LysM domain"/>
    <property type="match status" value="1"/>
</dbReference>
<dbReference type="PROSITE" id="PS51782">
    <property type="entry name" value="LYSM"/>
    <property type="match status" value="1"/>
</dbReference>
<dbReference type="InterPro" id="IPR018392">
    <property type="entry name" value="LysM"/>
</dbReference>
<feature type="compositionally biased region" description="Polar residues" evidence="1">
    <location>
        <begin position="1"/>
        <end position="10"/>
    </location>
</feature>
<dbReference type="InterPro" id="IPR052196">
    <property type="entry name" value="Bact_Kbp"/>
</dbReference>
<keyword evidence="4" id="KW-1185">Reference proteome</keyword>
<gene>
    <name evidence="3" type="ORF">JIN87_11735</name>
</gene>
<evidence type="ECO:0000313" key="4">
    <source>
        <dbReference type="Proteomes" id="UP000617628"/>
    </source>
</evidence>
<dbReference type="PANTHER" id="PTHR34700:SF4">
    <property type="entry name" value="PHAGE-LIKE ELEMENT PBSX PROTEIN XKDP"/>
    <property type="match status" value="1"/>
</dbReference>
<name>A0A934S098_9BACT</name>
<dbReference type="PANTHER" id="PTHR34700">
    <property type="entry name" value="POTASSIUM BINDING PROTEIN KBP"/>
    <property type="match status" value="1"/>
</dbReference>
<accession>A0A934S098</accession>
<reference evidence="3" key="1">
    <citation type="submission" date="2021-01" db="EMBL/GenBank/DDBJ databases">
        <title>Modified the classification status of verrucomicrobia.</title>
        <authorList>
            <person name="Feng X."/>
        </authorList>
    </citation>
    <scope>NUCLEOTIDE SEQUENCE</scope>
    <source>
        <strain evidence="3">KCTC 13126</strain>
    </source>
</reference>
<feature type="compositionally biased region" description="Polar residues" evidence="1">
    <location>
        <begin position="19"/>
        <end position="30"/>
    </location>
</feature>
<sequence>MNVHTTSELESSQKKEYTVGSQNDGGTLSGISKLFYGTPNKWVVIYEANRDRLSSPDLIRKGQKLRIP</sequence>
<evidence type="ECO:0000313" key="3">
    <source>
        <dbReference type="EMBL" id="MBK1877542.1"/>
    </source>
</evidence>
<comment type="caution">
    <text evidence="3">The sequence shown here is derived from an EMBL/GenBank/DDBJ whole genome shotgun (WGS) entry which is preliminary data.</text>
</comment>
<dbReference type="Proteomes" id="UP000617628">
    <property type="component" value="Unassembled WGS sequence"/>
</dbReference>
<evidence type="ECO:0000259" key="2">
    <source>
        <dbReference type="PROSITE" id="PS51782"/>
    </source>
</evidence>
<protein>
    <submittedName>
        <fullName evidence="3">LysM peptidoglycan-binding domain-containing protein</fullName>
    </submittedName>
</protein>